<dbReference type="HOGENOM" id="CLU_1659592_0_0_7"/>
<dbReference type="KEGG" id="scu:SCE1572_36340"/>
<dbReference type="AlphaFoldDB" id="S4Y4X2"/>
<organism evidence="2 3">
    <name type="scientific">Sorangium cellulosum So0157-2</name>
    <dbReference type="NCBI Taxonomy" id="1254432"/>
    <lineage>
        <taxon>Bacteria</taxon>
        <taxon>Pseudomonadati</taxon>
        <taxon>Myxococcota</taxon>
        <taxon>Polyangia</taxon>
        <taxon>Polyangiales</taxon>
        <taxon>Polyangiaceae</taxon>
        <taxon>Sorangium</taxon>
    </lineage>
</organism>
<sequence>MTAQIPTNMPPNDPTGREASSPGSDDPYGLVDDWDTVNRPPAQPEPDASPVEPPRFPGLLRIAQVFVYLANRSWIVAQVINDLDPRKRSRLNSACQALQHSQYTLVVTCISVGLMMRNFSDDPDIERRLRTDEAAMAFRRGFAAMFHGLPSDARVPRPE</sequence>
<dbReference type="EMBL" id="CP003969">
    <property type="protein sequence ID" value="AGP39481.1"/>
    <property type="molecule type" value="Genomic_DNA"/>
</dbReference>
<name>S4Y4X2_SORCE</name>
<gene>
    <name evidence="2" type="ORF">SCE1572_36340</name>
</gene>
<dbReference type="PATRIC" id="fig|1254432.3.peg.8237"/>
<protein>
    <submittedName>
        <fullName evidence="2">Uncharacterized protein</fullName>
    </submittedName>
</protein>
<feature type="region of interest" description="Disordered" evidence="1">
    <location>
        <begin position="1"/>
        <end position="53"/>
    </location>
</feature>
<dbReference type="Proteomes" id="UP000014803">
    <property type="component" value="Chromosome"/>
</dbReference>
<evidence type="ECO:0000256" key="1">
    <source>
        <dbReference type="SAM" id="MobiDB-lite"/>
    </source>
</evidence>
<evidence type="ECO:0000313" key="3">
    <source>
        <dbReference type="Proteomes" id="UP000014803"/>
    </source>
</evidence>
<dbReference type="RefSeq" id="WP_020739155.1">
    <property type="nucleotide sequence ID" value="NC_021658.1"/>
</dbReference>
<reference evidence="2 3" key="1">
    <citation type="journal article" date="2013" name="Sci. Rep.">
        <title>Extraordinary expansion of a Sorangium cellulosum genome from an alkaline milieu.</title>
        <authorList>
            <person name="Han K."/>
            <person name="Li Z.F."/>
            <person name="Peng R."/>
            <person name="Zhu L.P."/>
            <person name="Zhou T."/>
            <person name="Wang L.G."/>
            <person name="Li S.G."/>
            <person name="Zhang X.B."/>
            <person name="Hu W."/>
            <person name="Wu Z.H."/>
            <person name="Qin N."/>
            <person name="Li Y.Z."/>
        </authorList>
    </citation>
    <scope>NUCLEOTIDE SEQUENCE [LARGE SCALE GENOMIC DNA]</scope>
    <source>
        <strain evidence="2 3">So0157-2</strain>
    </source>
</reference>
<proteinExistence type="predicted"/>
<evidence type="ECO:0000313" key="2">
    <source>
        <dbReference type="EMBL" id="AGP39481.1"/>
    </source>
</evidence>
<accession>S4Y4X2</accession>